<feature type="transmembrane region" description="Helical" evidence="7">
    <location>
        <begin position="277"/>
        <end position="297"/>
    </location>
</feature>
<feature type="domain" description="Major facilitator superfamily (MFS) profile" evidence="8">
    <location>
        <begin position="16"/>
        <end position="391"/>
    </location>
</feature>
<feature type="transmembrane region" description="Helical" evidence="7">
    <location>
        <begin position="363"/>
        <end position="386"/>
    </location>
</feature>
<dbReference type="CDD" id="cd17477">
    <property type="entry name" value="MFS_YcaD_like"/>
    <property type="match status" value="1"/>
</dbReference>
<dbReference type="PANTHER" id="PTHR23521:SF2">
    <property type="entry name" value="TRANSPORTER MFS SUPERFAMILY"/>
    <property type="match status" value="1"/>
</dbReference>
<dbReference type="GO" id="GO:0005886">
    <property type="term" value="C:plasma membrane"/>
    <property type="evidence" value="ECO:0007669"/>
    <property type="project" value="UniProtKB-SubCell"/>
</dbReference>
<reference evidence="10" key="1">
    <citation type="submission" date="2018-12" db="EMBL/GenBank/DDBJ databases">
        <title>Complete genome sequence of Paenibacillus sp. MBLB1234.</title>
        <authorList>
            <person name="Nam Y.-D."/>
            <person name="Kang J."/>
            <person name="Chung W.-H."/>
            <person name="Park Y.S."/>
        </authorList>
    </citation>
    <scope>NUCLEOTIDE SEQUENCE [LARGE SCALE GENOMIC DNA]</scope>
    <source>
        <strain evidence="10">MBLB1234</strain>
    </source>
</reference>
<feature type="transmembrane region" description="Helical" evidence="7">
    <location>
        <begin position="168"/>
        <end position="188"/>
    </location>
</feature>
<dbReference type="InterPro" id="IPR036259">
    <property type="entry name" value="MFS_trans_sf"/>
</dbReference>
<evidence type="ECO:0000256" key="4">
    <source>
        <dbReference type="ARBA" id="ARBA00022692"/>
    </source>
</evidence>
<dbReference type="Proteomes" id="UP000270678">
    <property type="component" value="Chromosome"/>
</dbReference>
<organism evidence="9 10">
    <name type="scientific">Paenibacillus lutimineralis</name>
    <dbReference type="NCBI Taxonomy" id="2707005"/>
    <lineage>
        <taxon>Bacteria</taxon>
        <taxon>Bacillati</taxon>
        <taxon>Bacillota</taxon>
        <taxon>Bacilli</taxon>
        <taxon>Bacillales</taxon>
        <taxon>Paenibacillaceae</taxon>
        <taxon>Paenibacillus</taxon>
    </lineage>
</organism>
<dbReference type="EMBL" id="CP034346">
    <property type="protein sequence ID" value="AZS15031.1"/>
    <property type="molecule type" value="Genomic_DNA"/>
</dbReference>
<evidence type="ECO:0000256" key="2">
    <source>
        <dbReference type="ARBA" id="ARBA00022448"/>
    </source>
</evidence>
<feature type="transmembrane region" description="Helical" evidence="7">
    <location>
        <begin position="82"/>
        <end position="101"/>
    </location>
</feature>
<proteinExistence type="predicted"/>
<keyword evidence="10" id="KW-1185">Reference proteome</keyword>
<evidence type="ECO:0000259" key="8">
    <source>
        <dbReference type="PROSITE" id="PS50850"/>
    </source>
</evidence>
<feature type="transmembrane region" description="Helical" evidence="7">
    <location>
        <begin position="53"/>
        <end position="70"/>
    </location>
</feature>
<dbReference type="OrthoDB" id="478565at2"/>
<evidence type="ECO:0000256" key="5">
    <source>
        <dbReference type="ARBA" id="ARBA00022989"/>
    </source>
</evidence>
<keyword evidence="5 7" id="KW-1133">Transmembrane helix</keyword>
<evidence type="ECO:0000256" key="7">
    <source>
        <dbReference type="SAM" id="Phobius"/>
    </source>
</evidence>
<feature type="transmembrane region" description="Helical" evidence="7">
    <location>
        <begin position="209"/>
        <end position="226"/>
    </location>
</feature>
<dbReference type="Gene3D" id="1.20.1250.20">
    <property type="entry name" value="MFS general substrate transporter like domains"/>
    <property type="match status" value="2"/>
</dbReference>
<accession>A0A3Q9IAW5</accession>
<dbReference type="GO" id="GO:0022857">
    <property type="term" value="F:transmembrane transporter activity"/>
    <property type="evidence" value="ECO:0007669"/>
    <property type="project" value="InterPro"/>
</dbReference>
<dbReference type="InterPro" id="IPR047200">
    <property type="entry name" value="MFS_YcaD-like"/>
</dbReference>
<dbReference type="SUPFAM" id="SSF103473">
    <property type="entry name" value="MFS general substrate transporter"/>
    <property type="match status" value="1"/>
</dbReference>
<protein>
    <submittedName>
        <fullName evidence="9">MFS transporter</fullName>
    </submittedName>
</protein>
<feature type="transmembrane region" description="Helical" evidence="7">
    <location>
        <begin position="332"/>
        <end position="351"/>
    </location>
</feature>
<sequence>MTITSNSSKFPIRVSPFFLLTLVIIISGLSQGLLLPVLAIFMEERGIPSSVNGMHAAALYVGSFAMTLVAERVLGRTGFKKLLIGGMIAVMVALPIFPLVSNLSIWFVLRLIVGIGDSAIHFTSQLWLLLLSPKERRGRNLSLYGMSYGLGFSFGPFGIRLLSYGQLLPFLLLSILTAVGVLLVILRMPNKYPERAAGSVKETRKYGRIYRLAWFALFTPLLYGYMESTMNSNFPIYGLRIGLSTEQIATLLPFFGIGGLILQLPLGMLSDRYSRKVVLMIAGLGGGTLFLIAPLAGNNFWGLLLLFLGAGGLVGSFFSLGLAYAADLLPAALLPAANVIASFHFSLGSILGPNVGGAAMEFISPGTLFILLGSLYVLFTLAGFGFRKQTLEKNENMNRL</sequence>
<evidence type="ECO:0000256" key="6">
    <source>
        <dbReference type="ARBA" id="ARBA00023136"/>
    </source>
</evidence>
<keyword evidence="2" id="KW-0813">Transport</keyword>
<dbReference type="Pfam" id="PF07690">
    <property type="entry name" value="MFS_1"/>
    <property type="match status" value="1"/>
</dbReference>
<keyword evidence="6 7" id="KW-0472">Membrane</keyword>
<evidence type="ECO:0000313" key="9">
    <source>
        <dbReference type="EMBL" id="AZS15031.1"/>
    </source>
</evidence>
<dbReference type="PROSITE" id="PS50850">
    <property type="entry name" value="MFS"/>
    <property type="match status" value="1"/>
</dbReference>
<keyword evidence="3" id="KW-1003">Cell membrane</keyword>
<dbReference type="InterPro" id="IPR011701">
    <property type="entry name" value="MFS"/>
</dbReference>
<feature type="transmembrane region" description="Helical" evidence="7">
    <location>
        <begin position="303"/>
        <end position="325"/>
    </location>
</feature>
<evidence type="ECO:0000256" key="3">
    <source>
        <dbReference type="ARBA" id="ARBA00022475"/>
    </source>
</evidence>
<feature type="transmembrane region" description="Helical" evidence="7">
    <location>
        <begin position="107"/>
        <end position="131"/>
    </location>
</feature>
<feature type="transmembrane region" description="Helical" evidence="7">
    <location>
        <begin position="246"/>
        <end position="265"/>
    </location>
</feature>
<dbReference type="PANTHER" id="PTHR23521">
    <property type="entry name" value="TRANSPORTER MFS SUPERFAMILY"/>
    <property type="match status" value="1"/>
</dbReference>
<comment type="subcellular location">
    <subcellularLocation>
        <location evidence="1">Cell membrane</location>
        <topology evidence="1">Multi-pass membrane protein</topology>
    </subcellularLocation>
</comment>
<keyword evidence="4 7" id="KW-0812">Transmembrane</keyword>
<evidence type="ECO:0000256" key="1">
    <source>
        <dbReference type="ARBA" id="ARBA00004651"/>
    </source>
</evidence>
<feature type="transmembrane region" description="Helical" evidence="7">
    <location>
        <begin position="143"/>
        <end position="162"/>
    </location>
</feature>
<evidence type="ECO:0000313" key="10">
    <source>
        <dbReference type="Proteomes" id="UP000270678"/>
    </source>
</evidence>
<feature type="transmembrane region" description="Helical" evidence="7">
    <location>
        <begin position="17"/>
        <end position="41"/>
    </location>
</feature>
<dbReference type="RefSeq" id="WP_126998246.1">
    <property type="nucleotide sequence ID" value="NZ_CP034346.1"/>
</dbReference>
<name>A0A3Q9IAW5_9BACL</name>
<dbReference type="InterPro" id="IPR020846">
    <property type="entry name" value="MFS_dom"/>
</dbReference>
<gene>
    <name evidence="9" type="ORF">EI981_11530</name>
</gene>
<dbReference type="KEGG" id="plut:EI981_11530"/>
<dbReference type="AlphaFoldDB" id="A0A3Q9IAW5"/>